<evidence type="ECO:0000313" key="3">
    <source>
        <dbReference type="Proteomes" id="UP000053660"/>
    </source>
</evidence>
<protein>
    <submittedName>
        <fullName evidence="2">Uncharacterized protein</fullName>
    </submittedName>
</protein>
<name>A0A0B1T8P3_OESDE</name>
<feature type="region of interest" description="Disordered" evidence="1">
    <location>
        <begin position="1"/>
        <end position="165"/>
    </location>
</feature>
<gene>
    <name evidence="2" type="ORF">OESDEN_06481</name>
</gene>
<accession>A0A0B1T8P3</accession>
<organism evidence="2 3">
    <name type="scientific">Oesophagostomum dentatum</name>
    <name type="common">Nodular worm</name>
    <dbReference type="NCBI Taxonomy" id="61180"/>
    <lineage>
        <taxon>Eukaryota</taxon>
        <taxon>Metazoa</taxon>
        <taxon>Ecdysozoa</taxon>
        <taxon>Nematoda</taxon>
        <taxon>Chromadorea</taxon>
        <taxon>Rhabditida</taxon>
        <taxon>Rhabditina</taxon>
        <taxon>Rhabditomorpha</taxon>
        <taxon>Strongyloidea</taxon>
        <taxon>Strongylidae</taxon>
        <taxon>Oesophagostomum</taxon>
    </lineage>
</organism>
<reference evidence="2 3" key="1">
    <citation type="submission" date="2014-03" db="EMBL/GenBank/DDBJ databases">
        <title>Draft genome of the hookworm Oesophagostomum dentatum.</title>
        <authorList>
            <person name="Mitreva M."/>
        </authorList>
    </citation>
    <scope>NUCLEOTIDE SEQUENCE [LARGE SCALE GENOMIC DNA]</scope>
    <source>
        <strain evidence="2 3">OD-Hann</strain>
    </source>
</reference>
<sequence>MDSLEDVVITSETVVGESTRGSTSTAKSSIEKAPENMEITEPEVPPSEEQSALDLLEPDPVDVPQSSSAGKISKDEMKTEPAAEISELKSALDLLEPAPASVSLEPDPCDTKQSTRAEDLLSSEPSHNSIKEEESPEPDNDITERKPSDEIVFKSETSGNDKDVVPMEPAVDYKLANMEVLGRIEKIIAGFHTDVLQIASQSDRNSYKTLNKALRAMEAARALTQPAASKISKESDKST</sequence>
<dbReference type="Proteomes" id="UP000053660">
    <property type="component" value="Unassembled WGS sequence"/>
</dbReference>
<feature type="compositionally biased region" description="Polar residues" evidence="1">
    <location>
        <begin position="19"/>
        <end position="28"/>
    </location>
</feature>
<proteinExistence type="predicted"/>
<keyword evidence="3" id="KW-1185">Reference proteome</keyword>
<feature type="compositionally biased region" description="Basic and acidic residues" evidence="1">
    <location>
        <begin position="72"/>
        <end position="81"/>
    </location>
</feature>
<evidence type="ECO:0000256" key="1">
    <source>
        <dbReference type="SAM" id="MobiDB-lite"/>
    </source>
</evidence>
<feature type="compositionally biased region" description="Basic and acidic residues" evidence="1">
    <location>
        <begin position="142"/>
        <end position="165"/>
    </location>
</feature>
<feature type="compositionally biased region" description="Basic and acidic residues" evidence="1">
    <location>
        <begin position="109"/>
        <end position="119"/>
    </location>
</feature>
<evidence type="ECO:0000313" key="2">
    <source>
        <dbReference type="EMBL" id="KHJ93604.1"/>
    </source>
</evidence>
<dbReference type="AlphaFoldDB" id="A0A0B1T8P3"/>
<dbReference type="EMBL" id="KN550692">
    <property type="protein sequence ID" value="KHJ93604.1"/>
    <property type="molecule type" value="Genomic_DNA"/>
</dbReference>